<name>A0A2W7N7T9_9RHOB</name>
<evidence type="ECO:0000313" key="5">
    <source>
        <dbReference type="Proteomes" id="UP000248916"/>
    </source>
</evidence>
<dbReference type="OrthoDB" id="5997585at2"/>
<keyword evidence="2 4" id="KW-0012">Acyltransferase</keyword>
<dbReference type="GO" id="GO:0016747">
    <property type="term" value="F:acyltransferase activity, transferring groups other than amino-acyl groups"/>
    <property type="evidence" value="ECO:0007669"/>
    <property type="project" value="InterPro"/>
</dbReference>
<dbReference type="InterPro" id="IPR016181">
    <property type="entry name" value="Acyl_CoA_acyltransferase"/>
</dbReference>
<dbReference type="InterPro" id="IPR000182">
    <property type="entry name" value="GNAT_dom"/>
</dbReference>
<dbReference type="Pfam" id="PF00583">
    <property type="entry name" value="Acetyltransf_1"/>
    <property type="match status" value="1"/>
</dbReference>
<evidence type="ECO:0000259" key="3">
    <source>
        <dbReference type="PROSITE" id="PS51186"/>
    </source>
</evidence>
<comment type="caution">
    <text evidence="4">The sequence shown here is derived from an EMBL/GenBank/DDBJ whole genome shotgun (WGS) entry which is preliminary data.</text>
</comment>
<keyword evidence="5" id="KW-1185">Reference proteome</keyword>
<protein>
    <submittedName>
        <fullName evidence="4">L-amino acid N-acyltransferase YncA</fullName>
    </submittedName>
</protein>
<reference evidence="4 5" key="1">
    <citation type="submission" date="2018-06" db="EMBL/GenBank/DDBJ databases">
        <title>Genomic Encyclopedia of Archaeal and Bacterial Type Strains, Phase II (KMG-II): from individual species to whole genera.</title>
        <authorList>
            <person name="Goeker M."/>
        </authorList>
    </citation>
    <scope>NUCLEOTIDE SEQUENCE [LARGE SCALE GENOMIC DNA]</scope>
    <source>
        <strain evidence="4 5">DSM 22009</strain>
    </source>
</reference>
<feature type="domain" description="N-acetyltransferase" evidence="3">
    <location>
        <begin position="2"/>
        <end position="158"/>
    </location>
</feature>
<dbReference type="EMBL" id="QKZL01000006">
    <property type="protein sequence ID" value="PZX16475.1"/>
    <property type="molecule type" value="Genomic_DNA"/>
</dbReference>
<gene>
    <name evidence="4" type="ORF">LX81_01844</name>
</gene>
<dbReference type="AlphaFoldDB" id="A0A2W7N7T9"/>
<dbReference type="CDD" id="cd04301">
    <property type="entry name" value="NAT_SF"/>
    <property type="match status" value="1"/>
</dbReference>
<dbReference type="Gene3D" id="3.40.630.30">
    <property type="match status" value="1"/>
</dbReference>
<evidence type="ECO:0000313" key="4">
    <source>
        <dbReference type="EMBL" id="PZX16475.1"/>
    </source>
</evidence>
<dbReference type="SUPFAM" id="SSF55729">
    <property type="entry name" value="Acyl-CoA N-acyltransferases (Nat)"/>
    <property type="match status" value="1"/>
</dbReference>
<dbReference type="RefSeq" id="WP_111537014.1">
    <property type="nucleotide sequence ID" value="NZ_QKZL01000006.1"/>
</dbReference>
<dbReference type="PROSITE" id="PS51186">
    <property type="entry name" value="GNAT"/>
    <property type="match status" value="1"/>
</dbReference>
<dbReference type="Proteomes" id="UP000248916">
    <property type="component" value="Unassembled WGS sequence"/>
</dbReference>
<proteinExistence type="predicted"/>
<dbReference type="PANTHER" id="PTHR43877">
    <property type="entry name" value="AMINOALKYLPHOSPHONATE N-ACETYLTRANSFERASE-RELATED-RELATED"/>
    <property type="match status" value="1"/>
</dbReference>
<keyword evidence="1 4" id="KW-0808">Transferase</keyword>
<evidence type="ECO:0000256" key="2">
    <source>
        <dbReference type="ARBA" id="ARBA00023315"/>
    </source>
</evidence>
<dbReference type="InterPro" id="IPR050832">
    <property type="entry name" value="Bact_Acetyltransf"/>
</dbReference>
<evidence type="ECO:0000256" key="1">
    <source>
        <dbReference type="ARBA" id="ARBA00022679"/>
    </source>
</evidence>
<sequence>MVQIRPATPDDTQDIVTLLDALIAAGKRTIPGDEAYVRAHYTGGTRLVTHLALESDRVLGLQVLSRSDGASPYGTPEGWGAIGTHVHPEAGGRGIGRRLFVETLAAARAAGLTEIEAAIGLHNVEGQAYYEAMGFRTWRTTSERNCKRFDVTRATPLG</sequence>
<organism evidence="4 5">
    <name type="scientific">Palleronia aestuarii</name>
    <dbReference type="NCBI Taxonomy" id="568105"/>
    <lineage>
        <taxon>Bacteria</taxon>
        <taxon>Pseudomonadati</taxon>
        <taxon>Pseudomonadota</taxon>
        <taxon>Alphaproteobacteria</taxon>
        <taxon>Rhodobacterales</taxon>
        <taxon>Roseobacteraceae</taxon>
        <taxon>Palleronia</taxon>
    </lineage>
</organism>
<accession>A0A2W7N7T9</accession>